<evidence type="ECO:0000313" key="7">
    <source>
        <dbReference type="Proteomes" id="UP001160390"/>
    </source>
</evidence>
<organism evidence="6 7">
    <name type="scientific">Clonostachys chloroleuca</name>
    <dbReference type="NCBI Taxonomy" id="1926264"/>
    <lineage>
        <taxon>Eukaryota</taxon>
        <taxon>Fungi</taxon>
        <taxon>Dikarya</taxon>
        <taxon>Ascomycota</taxon>
        <taxon>Pezizomycotina</taxon>
        <taxon>Sordariomycetes</taxon>
        <taxon>Hypocreomycetidae</taxon>
        <taxon>Hypocreales</taxon>
        <taxon>Bionectriaceae</taxon>
        <taxon>Clonostachys</taxon>
    </lineage>
</organism>
<keyword evidence="4 5" id="KW-0472">Membrane</keyword>
<dbReference type="EMBL" id="CABFNP030001360">
    <property type="protein sequence ID" value="CAI6101208.1"/>
    <property type="molecule type" value="Genomic_DNA"/>
</dbReference>
<feature type="transmembrane region" description="Helical" evidence="5">
    <location>
        <begin position="235"/>
        <end position="254"/>
    </location>
</feature>
<comment type="subcellular location">
    <subcellularLocation>
        <location evidence="1">Membrane</location>
        <topology evidence="1">Multi-pass membrane protein</topology>
    </subcellularLocation>
</comment>
<feature type="transmembrane region" description="Helical" evidence="5">
    <location>
        <begin position="183"/>
        <end position="207"/>
    </location>
</feature>
<keyword evidence="3 5" id="KW-1133">Transmembrane helix</keyword>
<name>A0AA35QFN7_9HYPO</name>
<feature type="transmembrane region" description="Helical" evidence="5">
    <location>
        <begin position="58"/>
        <end position="81"/>
    </location>
</feature>
<evidence type="ECO:0000256" key="3">
    <source>
        <dbReference type="ARBA" id="ARBA00022989"/>
    </source>
</evidence>
<feature type="transmembrane region" description="Helical" evidence="5">
    <location>
        <begin position="143"/>
        <end position="163"/>
    </location>
</feature>
<feature type="transmembrane region" description="Helical" evidence="5">
    <location>
        <begin position="269"/>
        <end position="293"/>
    </location>
</feature>
<dbReference type="GO" id="GO:0005886">
    <property type="term" value="C:plasma membrane"/>
    <property type="evidence" value="ECO:0007669"/>
    <property type="project" value="TreeGrafter"/>
</dbReference>
<feature type="transmembrane region" description="Helical" evidence="5">
    <location>
        <begin position="101"/>
        <end position="122"/>
    </location>
</feature>
<gene>
    <name evidence="6" type="ORF">CCHLO57077_00006427</name>
</gene>
<dbReference type="AlphaFoldDB" id="A0AA35QFN7"/>
<keyword evidence="2 5" id="KW-0812">Transmembrane</keyword>
<evidence type="ECO:0000256" key="4">
    <source>
        <dbReference type="ARBA" id="ARBA00023136"/>
    </source>
</evidence>
<evidence type="ECO:0000256" key="5">
    <source>
        <dbReference type="SAM" id="Phobius"/>
    </source>
</evidence>
<dbReference type="PANTHER" id="PTHR31465:SF9">
    <property type="entry name" value="SPHINGOID LONG-CHAIN BASE TRANSPORTER RSB1"/>
    <property type="match status" value="1"/>
</dbReference>
<evidence type="ECO:0000313" key="6">
    <source>
        <dbReference type="EMBL" id="CAI6101208.1"/>
    </source>
</evidence>
<dbReference type="InterPro" id="IPR007568">
    <property type="entry name" value="RTA1"/>
</dbReference>
<evidence type="ECO:0000256" key="1">
    <source>
        <dbReference type="ARBA" id="ARBA00004141"/>
    </source>
</evidence>
<accession>A0AA35QFN7</accession>
<evidence type="ECO:0008006" key="8">
    <source>
        <dbReference type="Google" id="ProtNLM"/>
    </source>
</evidence>
<protein>
    <recommendedName>
        <fullName evidence="8">RTA1-domain-containing protein</fullName>
    </recommendedName>
</protein>
<sequence>MSTTNSTQTGVSCTLDTCPLSMGIITYQPNIGGNAFFLSIFGTLFLVQLYFGIRRKTWSYLVAMVLGLVTEGVGYIGRLQLHNDPFNFNYFLVDQSLNTSARYLVCLTIGPAFLTAAIYITFARVAYSCDESLLWVRSTTVSIIFMTCDFICLILQATGGAITSTSGGMTQEALDLRQTGVNVMIGGLSFQVVSLFSFILYAAIYAWRWHFATKFDSYHVRIPPTHSGLRWKSMIFGLAIASGTIFVRCVFRVAELKDGFSSSLANDEVAFMILEGTMIAIASICLTVGHPGLCLDIEWRLPKQVLQKGQDGSSNVELENVHVSN</sequence>
<dbReference type="GO" id="GO:0000324">
    <property type="term" value="C:fungal-type vacuole"/>
    <property type="evidence" value="ECO:0007669"/>
    <property type="project" value="TreeGrafter"/>
</dbReference>
<reference evidence="6" key="1">
    <citation type="submission" date="2023-01" db="EMBL/GenBank/DDBJ databases">
        <authorList>
            <person name="Piombo E."/>
        </authorList>
    </citation>
    <scope>NUCLEOTIDE SEQUENCE</scope>
</reference>
<evidence type="ECO:0000256" key="2">
    <source>
        <dbReference type="ARBA" id="ARBA00022692"/>
    </source>
</evidence>
<comment type="caution">
    <text evidence="6">The sequence shown here is derived from an EMBL/GenBank/DDBJ whole genome shotgun (WGS) entry which is preliminary data.</text>
</comment>
<dbReference type="Proteomes" id="UP001160390">
    <property type="component" value="Unassembled WGS sequence"/>
</dbReference>
<dbReference type="PANTHER" id="PTHR31465">
    <property type="entry name" value="PROTEIN RTA1-RELATED"/>
    <property type="match status" value="1"/>
</dbReference>
<keyword evidence="7" id="KW-1185">Reference proteome</keyword>
<proteinExistence type="predicted"/>
<feature type="transmembrane region" description="Helical" evidence="5">
    <location>
        <begin position="31"/>
        <end position="51"/>
    </location>
</feature>
<dbReference type="Pfam" id="PF04479">
    <property type="entry name" value="RTA1"/>
    <property type="match status" value="1"/>
</dbReference>